<evidence type="ECO:0000313" key="1">
    <source>
        <dbReference type="EMBL" id="KAK5984037.1"/>
    </source>
</evidence>
<sequence>MYTEKILYQKCELTFLQNKFIRYRTLPLWRIMWYDEFIATSNLDPENILIILNEMGEKRTNDTAISEFRLPPQLSSTVCAACNLLHEGDQLRLVFNQFLVTIIAKSEVEDDM</sequence>
<gene>
    <name evidence="1" type="ORF">GCK32_006845</name>
</gene>
<reference evidence="1 2" key="1">
    <citation type="submission" date="2019-10" db="EMBL/GenBank/DDBJ databases">
        <title>Assembly and Annotation for the nematode Trichostrongylus colubriformis.</title>
        <authorList>
            <person name="Martin J."/>
        </authorList>
    </citation>
    <scope>NUCLEOTIDE SEQUENCE [LARGE SCALE GENOMIC DNA]</scope>
    <source>
        <strain evidence="1">G859</strain>
        <tissue evidence="1">Whole worm</tissue>
    </source>
</reference>
<protein>
    <submittedName>
        <fullName evidence="1">Uncharacterized protein</fullName>
    </submittedName>
</protein>
<proteinExistence type="predicted"/>
<comment type="caution">
    <text evidence="1">The sequence shown here is derived from an EMBL/GenBank/DDBJ whole genome shotgun (WGS) entry which is preliminary data.</text>
</comment>
<dbReference type="AlphaFoldDB" id="A0AAN8FS84"/>
<evidence type="ECO:0000313" key="2">
    <source>
        <dbReference type="Proteomes" id="UP001331761"/>
    </source>
</evidence>
<organism evidence="1 2">
    <name type="scientific">Trichostrongylus colubriformis</name>
    <name type="common">Black scour worm</name>
    <dbReference type="NCBI Taxonomy" id="6319"/>
    <lineage>
        <taxon>Eukaryota</taxon>
        <taxon>Metazoa</taxon>
        <taxon>Ecdysozoa</taxon>
        <taxon>Nematoda</taxon>
        <taxon>Chromadorea</taxon>
        <taxon>Rhabditida</taxon>
        <taxon>Rhabditina</taxon>
        <taxon>Rhabditomorpha</taxon>
        <taxon>Strongyloidea</taxon>
        <taxon>Trichostrongylidae</taxon>
        <taxon>Trichostrongylus</taxon>
    </lineage>
</organism>
<dbReference type="Proteomes" id="UP001331761">
    <property type="component" value="Unassembled WGS sequence"/>
</dbReference>
<name>A0AAN8FS84_TRICO</name>
<dbReference type="EMBL" id="WIXE01003335">
    <property type="protein sequence ID" value="KAK5984037.1"/>
    <property type="molecule type" value="Genomic_DNA"/>
</dbReference>
<keyword evidence="2" id="KW-1185">Reference proteome</keyword>
<accession>A0AAN8FS84</accession>